<evidence type="ECO:0000259" key="2">
    <source>
        <dbReference type="Pfam" id="PF08241"/>
    </source>
</evidence>
<proteinExistence type="predicted"/>
<keyword evidence="3" id="KW-0830">Ubiquinone</keyword>
<evidence type="ECO:0000256" key="1">
    <source>
        <dbReference type="ARBA" id="ARBA00022679"/>
    </source>
</evidence>
<dbReference type="GO" id="GO:0032259">
    <property type="term" value="P:methylation"/>
    <property type="evidence" value="ECO:0007669"/>
    <property type="project" value="UniProtKB-KW"/>
</dbReference>
<protein>
    <submittedName>
        <fullName evidence="3">Ubiquinone/menaquinone biosynthesis C-methylase UbiE</fullName>
    </submittedName>
</protein>
<gene>
    <name evidence="3" type="ORF">CLV56_2870</name>
</gene>
<keyword evidence="4" id="KW-1185">Reference proteome</keyword>
<feature type="domain" description="Methyltransferase type 11" evidence="2">
    <location>
        <begin position="68"/>
        <end position="165"/>
    </location>
</feature>
<name>A0A0B2B844_9ACTN</name>
<keyword evidence="1" id="KW-0808">Transferase</keyword>
<dbReference type="SUPFAM" id="SSF53335">
    <property type="entry name" value="S-adenosyl-L-methionine-dependent methyltransferases"/>
    <property type="match status" value="1"/>
</dbReference>
<dbReference type="Pfam" id="PF08241">
    <property type="entry name" value="Methyltransf_11"/>
    <property type="match status" value="1"/>
</dbReference>
<dbReference type="AlphaFoldDB" id="A0A0B2B844"/>
<dbReference type="PANTHER" id="PTHR44068:SF11">
    <property type="entry name" value="GERANYL DIPHOSPHATE 2-C-METHYLTRANSFERASE"/>
    <property type="match status" value="1"/>
</dbReference>
<dbReference type="CDD" id="cd02440">
    <property type="entry name" value="AdoMet_MTases"/>
    <property type="match status" value="1"/>
</dbReference>
<evidence type="ECO:0000313" key="3">
    <source>
        <dbReference type="EMBL" id="PJJ53382.1"/>
    </source>
</evidence>
<evidence type="ECO:0000313" key="4">
    <source>
        <dbReference type="Proteomes" id="UP000230842"/>
    </source>
</evidence>
<dbReference type="Gene3D" id="3.40.50.150">
    <property type="entry name" value="Vaccinia Virus protein VP39"/>
    <property type="match status" value="1"/>
</dbReference>
<accession>A0A0B2B844</accession>
<dbReference type="EMBL" id="PGEZ01000002">
    <property type="protein sequence ID" value="PJJ53382.1"/>
    <property type="molecule type" value="Genomic_DNA"/>
</dbReference>
<dbReference type="RefSeq" id="WP_039361778.1">
    <property type="nucleotide sequence ID" value="NZ_PGEZ01000002.1"/>
</dbReference>
<sequence length="275" mass="29496">MGITVADHWAQGDVYQRILEALEAAGKDLTALTVEDLAPVDHVHARGFAATVELGDALPPVAPDSHLLDVGCGLGGPARYFGQHFGCRVSGIDLTGPFVEAGQRLTGLLGLDDRVDLRVGDAQELPYEDETFDGAYAQHVTMNVPDRPAFFASAFRVLRPGGFLALTEHGRGSSRELHHPVPWSEDGSGEYLVTPEQTRELLQEAGFVDIAVTDTGQDYLAAYRAMLSLADRGALPPLGLHVLIGPSTTAKARNSVRNIEEGATRPNRVVCHKQG</sequence>
<dbReference type="InterPro" id="IPR029063">
    <property type="entry name" value="SAM-dependent_MTases_sf"/>
</dbReference>
<dbReference type="Proteomes" id="UP000230842">
    <property type="component" value="Unassembled WGS sequence"/>
</dbReference>
<organism evidence="3 4">
    <name type="scientific">Mumia flava</name>
    <dbReference type="NCBI Taxonomy" id="1348852"/>
    <lineage>
        <taxon>Bacteria</taxon>
        <taxon>Bacillati</taxon>
        <taxon>Actinomycetota</taxon>
        <taxon>Actinomycetes</taxon>
        <taxon>Propionibacteriales</taxon>
        <taxon>Nocardioidaceae</taxon>
        <taxon>Mumia</taxon>
    </lineage>
</organism>
<dbReference type="InterPro" id="IPR050447">
    <property type="entry name" value="Erg6_SMT_methyltransf"/>
</dbReference>
<reference evidence="3 4" key="1">
    <citation type="submission" date="2017-11" db="EMBL/GenBank/DDBJ databases">
        <title>Genomic Encyclopedia of Archaeal and Bacterial Type Strains, Phase II (KMG-II): From Individual Species to Whole Genera.</title>
        <authorList>
            <person name="Goeker M."/>
        </authorList>
    </citation>
    <scope>NUCLEOTIDE SEQUENCE [LARGE SCALE GENOMIC DNA]</scope>
    <source>
        <strain evidence="3 4">DSM 27763</strain>
    </source>
</reference>
<dbReference type="PANTHER" id="PTHR44068">
    <property type="entry name" value="ZGC:194242"/>
    <property type="match status" value="1"/>
</dbReference>
<dbReference type="OrthoDB" id="9805171at2"/>
<dbReference type="GO" id="GO:0008757">
    <property type="term" value="F:S-adenosylmethionine-dependent methyltransferase activity"/>
    <property type="evidence" value="ECO:0007669"/>
    <property type="project" value="InterPro"/>
</dbReference>
<keyword evidence="3" id="KW-0489">Methyltransferase</keyword>
<comment type="caution">
    <text evidence="3">The sequence shown here is derived from an EMBL/GenBank/DDBJ whole genome shotgun (WGS) entry which is preliminary data.</text>
</comment>
<dbReference type="InterPro" id="IPR013216">
    <property type="entry name" value="Methyltransf_11"/>
</dbReference>